<dbReference type="Gene3D" id="3.60.20.10">
    <property type="entry name" value="Glutamine Phosphoribosylpyrophosphate, subunit 1, domain 1"/>
    <property type="match status" value="1"/>
</dbReference>
<keyword evidence="3" id="KW-0028">Amino-acid biosynthesis</keyword>
<dbReference type="GO" id="GO:0004066">
    <property type="term" value="F:asparagine synthase (glutamine-hydrolyzing) activity"/>
    <property type="evidence" value="ECO:0007669"/>
    <property type="project" value="UniProtKB-EC"/>
</dbReference>
<organism evidence="6 7">
    <name type="scientific">Candidatus Ruania gallistercoris</name>
    <dbReference type="NCBI Taxonomy" id="2838746"/>
    <lineage>
        <taxon>Bacteria</taxon>
        <taxon>Bacillati</taxon>
        <taxon>Actinomycetota</taxon>
        <taxon>Actinomycetes</taxon>
        <taxon>Micrococcales</taxon>
        <taxon>Ruaniaceae</taxon>
        <taxon>Ruania</taxon>
    </lineage>
</organism>
<evidence type="ECO:0000313" key="7">
    <source>
        <dbReference type="Proteomes" id="UP000824037"/>
    </source>
</evidence>
<gene>
    <name evidence="6" type="ORF">H9815_18755</name>
</gene>
<evidence type="ECO:0000256" key="3">
    <source>
        <dbReference type="ARBA" id="ARBA00022888"/>
    </source>
</evidence>
<dbReference type="PANTHER" id="PTHR43284">
    <property type="entry name" value="ASPARAGINE SYNTHETASE (GLUTAMINE-HYDROLYZING)"/>
    <property type="match status" value="1"/>
</dbReference>
<keyword evidence="3" id="KW-0061">Asparagine biosynthesis</keyword>
<dbReference type="Gene3D" id="3.40.50.620">
    <property type="entry name" value="HUPs"/>
    <property type="match status" value="1"/>
</dbReference>
<dbReference type="SUPFAM" id="SSF56235">
    <property type="entry name" value="N-terminal nucleophile aminohydrolases (Ntn hydrolases)"/>
    <property type="match status" value="1"/>
</dbReference>
<reference evidence="6" key="1">
    <citation type="journal article" date="2021" name="PeerJ">
        <title>Extensive microbial diversity within the chicken gut microbiome revealed by metagenomics and culture.</title>
        <authorList>
            <person name="Gilroy R."/>
            <person name="Ravi A."/>
            <person name="Getino M."/>
            <person name="Pursley I."/>
            <person name="Horton D.L."/>
            <person name="Alikhan N.F."/>
            <person name="Baker D."/>
            <person name="Gharbi K."/>
            <person name="Hall N."/>
            <person name="Watson M."/>
            <person name="Adriaenssens E.M."/>
            <person name="Foster-Nyarko E."/>
            <person name="Jarju S."/>
            <person name="Secka A."/>
            <person name="Antonio M."/>
            <person name="Oren A."/>
            <person name="Chaudhuri R.R."/>
            <person name="La Ragione R."/>
            <person name="Hildebrand F."/>
            <person name="Pallen M.J."/>
        </authorList>
    </citation>
    <scope>NUCLEOTIDE SEQUENCE</scope>
    <source>
        <strain evidence="6">ChiGjej4B4-7305</strain>
    </source>
</reference>
<reference evidence="6" key="2">
    <citation type="submission" date="2021-04" db="EMBL/GenBank/DDBJ databases">
        <authorList>
            <person name="Gilroy R."/>
        </authorList>
    </citation>
    <scope>NUCLEOTIDE SEQUENCE</scope>
    <source>
        <strain evidence="6">ChiGjej4B4-7305</strain>
    </source>
</reference>
<proteinExistence type="predicted"/>
<evidence type="ECO:0000256" key="2">
    <source>
        <dbReference type="ARBA" id="ARBA00012737"/>
    </source>
</evidence>
<accession>A0A9D2J6F1</accession>
<dbReference type="Pfam" id="PF00733">
    <property type="entry name" value="Asn_synthase"/>
    <property type="match status" value="1"/>
</dbReference>
<dbReference type="InterPro" id="IPR014729">
    <property type="entry name" value="Rossmann-like_a/b/a_fold"/>
</dbReference>
<sequence length="639" mass="68409">MSQELLVVASARRDLERTAATVRYAAERVPGATGCHVESRGSAAVAVVSTDPPGGSTGALRSDAGLVSAVVATNAAGLGFGHGPIDASRAVGSEAGHVRVVIDHQGLVRVSGDGIGAVPLYWFADDDGLYLSTHLASLVSLGVPAEVDDAAALEYLVLLHPLGDRTILDSVRVLPPGGLLEWSPQEGPRVKARPLFAPDADAMNDTDAIERFQGIWATVIGDLFERHGDRRVALGVSGGLDSRAVAAGSALVGARPLTFAYGTEHVIESRVAAEVAATLGFDHLRLPVVDERLMPEAPSIIARLDGVHSPAEMFELWFGRTLSTMADVLVNGAGGGPLWGDEKSMGLRDPRAITAATIRRYSGEIAAIEPYLDRDRRTDLTQVLTDGVAATLSEWSQWDRADISVFWRIANRQVRWGNALVTAVRRAGMTSETPFLDSRFLRFCAALTPEQRLNGHLHLKVHRQLFAQTAGIGRGDDGNSPRMLSHVYWSSDRRYAAQLAELTFRHPVAGMRRVGRRAGVVGARMLDRRYSANAVTTWWDERTSVFPLDLWARTRATLADRLASLAESATAMPALVSEDALASATSALRAGRGTSVAALAKVATLGHWLNDFRARELDFRRATAGGDSALIPRGSPLGS</sequence>
<dbReference type="InterPro" id="IPR001962">
    <property type="entry name" value="Asn_synthase"/>
</dbReference>
<dbReference type="Proteomes" id="UP000824037">
    <property type="component" value="Unassembled WGS sequence"/>
</dbReference>
<dbReference type="GO" id="GO:0006529">
    <property type="term" value="P:asparagine biosynthetic process"/>
    <property type="evidence" value="ECO:0007669"/>
    <property type="project" value="UniProtKB-KW"/>
</dbReference>
<dbReference type="InterPro" id="IPR051786">
    <property type="entry name" value="ASN_synthetase/amidase"/>
</dbReference>
<name>A0A9D2J6F1_9MICO</name>
<evidence type="ECO:0000256" key="1">
    <source>
        <dbReference type="ARBA" id="ARBA00005187"/>
    </source>
</evidence>
<protein>
    <recommendedName>
        <fullName evidence="2">asparagine synthase (glutamine-hydrolyzing)</fullName>
        <ecNumber evidence="2">6.3.5.4</ecNumber>
    </recommendedName>
</protein>
<dbReference type="AlphaFoldDB" id="A0A9D2J6F1"/>
<evidence type="ECO:0000256" key="4">
    <source>
        <dbReference type="ARBA" id="ARBA00048741"/>
    </source>
</evidence>
<dbReference type="PANTHER" id="PTHR43284:SF1">
    <property type="entry name" value="ASPARAGINE SYNTHETASE"/>
    <property type="match status" value="1"/>
</dbReference>
<dbReference type="SUPFAM" id="SSF52402">
    <property type="entry name" value="Adenine nucleotide alpha hydrolases-like"/>
    <property type="match status" value="1"/>
</dbReference>
<dbReference type="InterPro" id="IPR029055">
    <property type="entry name" value="Ntn_hydrolases_N"/>
</dbReference>
<comment type="caution">
    <text evidence="6">The sequence shown here is derived from an EMBL/GenBank/DDBJ whole genome shotgun (WGS) entry which is preliminary data.</text>
</comment>
<dbReference type="EC" id="6.3.5.4" evidence="2"/>
<comment type="pathway">
    <text evidence="1">Amino-acid biosynthesis; L-asparagine biosynthesis; L-asparagine from L-aspartate (L-Gln route): step 1/1.</text>
</comment>
<evidence type="ECO:0000259" key="5">
    <source>
        <dbReference type="Pfam" id="PF00733"/>
    </source>
</evidence>
<feature type="domain" description="Asparagine synthetase" evidence="5">
    <location>
        <begin position="228"/>
        <end position="468"/>
    </location>
</feature>
<evidence type="ECO:0000313" key="6">
    <source>
        <dbReference type="EMBL" id="HIZ37822.1"/>
    </source>
</evidence>
<comment type="catalytic activity">
    <reaction evidence="4">
        <text>L-aspartate + L-glutamine + ATP + H2O = L-asparagine + L-glutamate + AMP + diphosphate + H(+)</text>
        <dbReference type="Rhea" id="RHEA:12228"/>
        <dbReference type="ChEBI" id="CHEBI:15377"/>
        <dbReference type="ChEBI" id="CHEBI:15378"/>
        <dbReference type="ChEBI" id="CHEBI:29985"/>
        <dbReference type="ChEBI" id="CHEBI:29991"/>
        <dbReference type="ChEBI" id="CHEBI:30616"/>
        <dbReference type="ChEBI" id="CHEBI:33019"/>
        <dbReference type="ChEBI" id="CHEBI:58048"/>
        <dbReference type="ChEBI" id="CHEBI:58359"/>
        <dbReference type="ChEBI" id="CHEBI:456215"/>
        <dbReference type="EC" id="6.3.5.4"/>
    </reaction>
</comment>
<dbReference type="EMBL" id="DXBY01000322">
    <property type="protein sequence ID" value="HIZ37822.1"/>
    <property type="molecule type" value="Genomic_DNA"/>
</dbReference>